<dbReference type="VEuPathDB" id="FungiDB:DFL_001253"/>
<dbReference type="Proteomes" id="UP000283090">
    <property type="component" value="Unassembled WGS sequence"/>
</dbReference>
<name>A0A437AGT5_ARTFL</name>
<proteinExistence type="predicted"/>
<feature type="region of interest" description="Disordered" evidence="1">
    <location>
        <begin position="76"/>
        <end position="101"/>
    </location>
</feature>
<feature type="region of interest" description="Disordered" evidence="1">
    <location>
        <begin position="1"/>
        <end position="31"/>
    </location>
</feature>
<dbReference type="AlphaFoldDB" id="A0A437AGT5"/>
<dbReference type="EMBL" id="SAEB01000001">
    <property type="protein sequence ID" value="RVD90278.1"/>
    <property type="molecule type" value="Genomic_DNA"/>
</dbReference>
<keyword evidence="4" id="KW-1185">Reference proteome</keyword>
<feature type="compositionally biased region" description="Low complexity" evidence="1">
    <location>
        <begin position="83"/>
        <end position="101"/>
    </location>
</feature>
<dbReference type="GeneID" id="93583564"/>
<feature type="compositionally biased region" description="Polar residues" evidence="1">
    <location>
        <begin position="18"/>
        <end position="30"/>
    </location>
</feature>
<sequence length="101" mass="11256">MAASPLYRGSRIHRRRLPQNQQASRGTSCSRHFPIRFPLDTSFQRLYLIGALFTLIYYPTNIYGFVQFCLSPMPPSTPTGGIQSTNSQTTHTSNTNGGSKS</sequence>
<keyword evidence="2" id="KW-0812">Transmembrane</keyword>
<evidence type="ECO:0000313" key="3">
    <source>
        <dbReference type="EMBL" id="RVD90278.1"/>
    </source>
</evidence>
<keyword evidence="2" id="KW-1133">Transmembrane helix</keyword>
<protein>
    <submittedName>
        <fullName evidence="3">Uncharacterized protein</fullName>
    </submittedName>
</protein>
<evidence type="ECO:0000256" key="2">
    <source>
        <dbReference type="SAM" id="Phobius"/>
    </source>
</evidence>
<dbReference type="OrthoDB" id="2874149at2759"/>
<evidence type="ECO:0000313" key="4">
    <source>
        <dbReference type="Proteomes" id="UP000283090"/>
    </source>
</evidence>
<dbReference type="RefSeq" id="XP_067495822.1">
    <property type="nucleotide sequence ID" value="XM_067629842.1"/>
</dbReference>
<evidence type="ECO:0000256" key="1">
    <source>
        <dbReference type="SAM" id="MobiDB-lite"/>
    </source>
</evidence>
<accession>A0A437AGT5</accession>
<comment type="caution">
    <text evidence="3">The sequence shown here is derived from an EMBL/GenBank/DDBJ whole genome shotgun (WGS) entry which is preliminary data.</text>
</comment>
<keyword evidence="2" id="KW-0472">Membrane</keyword>
<gene>
    <name evidence="3" type="ORF">DFL_001253</name>
</gene>
<organism evidence="3 4">
    <name type="scientific">Arthrobotrys flagrans</name>
    <name type="common">Nematode-trapping fungus</name>
    <name type="synonym">Trichothecium flagrans</name>
    <dbReference type="NCBI Taxonomy" id="97331"/>
    <lineage>
        <taxon>Eukaryota</taxon>
        <taxon>Fungi</taxon>
        <taxon>Dikarya</taxon>
        <taxon>Ascomycota</taxon>
        <taxon>Pezizomycotina</taxon>
        <taxon>Orbiliomycetes</taxon>
        <taxon>Orbiliales</taxon>
        <taxon>Orbiliaceae</taxon>
        <taxon>Arthrobotrys</taxon>
    </lineage>
</organism>
<feature type="transmembrane region" description="Helical" evidence="2">
    <location>
        <begin position="46"/>
        <end position="66"/>
    </location>
</feature>
<reference evidence="3 4" key="1">
    <citation type="submission" date="2019-01" db="EMBL/GenBank/DDBJ databases">
        <title>Intercellular communication is required for trap formation in the nematode-trapping fungus Duddingtonia flagrans.</title>
        <authorList>
            <person name="Youssar L."/>
            <person name="Wernet V."/>
            <person name="Hensel N."/>
            <person name="Hildebrandt H.-G."/>
            <person name="Fischer R."/>
        </authorList>
    </citation>
    <scope>NUCLEOTIDE SEQUENCE [LARGE SCALE GENOMIC DNA]</scope>
    <source>
        <strain evidence="3 4">CBS H-5679</strain>
    </source>
</reference>